<dbReference type="GO" id="GO:0046872">
    <property type="term" value="F:metal ion binding"/>
    <property type="evidence" value="ECO:0007669"/>
    <property type="project" value="UniProtKB-KW"/>
</dbReference>
<dbReference type="EMBL" id="KZ451939">
    <property type="protein sequence ID" value="PKA60335.1"/>
    <property type="molecule type" value="Genomic_DNA"/>
</dbReference>
<dbReference type="PANTHER" id="PTHR31009">
    <property type="entry name" value="S-ADENOSYL-L-METHIONINE:CARBOXYL METHYLTRANSFERASE FAMILY PROTEIN"/>
    <property type="match status" value="1"/>
</dbReference>
<reference evidence="3 4" key="1">
    <citation type="journal article" date="2017" name="Nature">
        <title>The Apostasia genome and the evolution of orchids.</title>
        <authorList>
            <person name="Zhang G.Q."/>
            <person name="Liu K.W."/>
            <person name="Li Z."/>
            <person name="Lohaus R."/>
            <person name="Hsiao Y.Y."/>
            <person name="Niu S.C."/>
            <person name="Wang J.Y."/>
            <person name="Lin Y.C."/>
            <person name="Xu Q."/>
            <person name="Chen L.J."/>
            <person name="Yoshida K."/>
            <person name="Fujiwara S."/>
            <person name="Wang Z.W."/>
            <person name="Zhang Y.Q."/>
            <person name="Mitsuda N."/>
            <person name="Wang M."/>
            <person name="Liu G.H."/>
            <person name="Pecoraro L."/>
            <person name="Huang H.X."/>
            <person name="Xiao X.J."/>
            <person name="Lin M."/>
            <person name="Wu X.Y."/>
            <person name="Wu W.L."/>
            <person name="Chen Y.Y."/>
            <person name="Chang S.B."/>
            <person name="Sakamoto S."/>
            <person name="Ohme-Takagi M."/>
            <person name="Yagi M."/>
            <person name="Zeng S.J."/>
            <person name="Shen C.Y."/>
            <person name="Yeh C.M."/>
            <person name="Luo Y.B."/>
            <person name="Tsai W.C."/>
            <person name="Van de Peer Y."/>
            <person name="Liu Z.J."/>
        </authorList>
    </citation>
    <scope>NUCLEOTIDE SEQUENCE [LARGE SCALE GENOMIC DNA]</scope>
    <source>
        <strain evidence="4">cv. Shenzhen</strain>
        <tissue evidence="3">Stem</tissue>
    </source>
</reference>
<dbReference type="GO" id="GO:0032259">
    <property type="term" value="P:methylation"/>
    <property type="evidence" value="ECO:0007669"/>
    <property type="project" value="UniProtKB-KW"/>
</dbReference>
<dbReference type="Proteomes" id="UP000236161">
    <property type="component" value="Unassembled WGS sequence"/>
</dbReference>
<keyword evidence="4" id="KW-1185">Reference proteome</keyword>
<dbReference type="Gene3D" id="3.40.50.150">
    <property type="entry name" value="Vaccinia Virus protein VP39"/>
    <property type="match status" value="1"/>
</dbReference>
<dbReference type="STRING" id="1088818.A0A2I0AXR3"/>
<dbReference type="Pfam" id="PF03492">
    <property type="entry name" value="Methyltransf_7"/>
    <property type="match status" value="2"/>
</dbReference>
<dbReference type="Gene3D" id="1.10.1200.270">
    <property type="entry name" value="Methyltransferase, alpha-helical capping domain"/>
    <property type="match status" value="1"/>
</dbReference>
<keyword evidence="2" id="KW-0460">Magnesium</keyword>
<evidence type="ECO:0000313" key="3">
    <source>
        <dbReference type="EMBL" id="PKA60335.1"/>
    </source>
</evidence>
<organism evidence="3 4">
    <name type="scientific">Apostasia shenzhenica</name>
    <dbReference type="NCBI Taxonomy" id="1088818"/>
    <lineage>
        <taxon>Eukaryota</taxon>
        <taxon>Viridiplantae</taxon>
        <taxon>Streptophyta</taxon>
        <taxon>Embryophyta</taxon>
        <taxon>Tracheophyta</taxon>
        <taxon>Spermatophyta</taxon>
        <taxon>Magnoliopsida</taxon>
        <taxon>Liliopsida</taxon>
        <taxon>Asparagales</taxon>
        <taxon>Orchidaceae</taxon>
        <taxon>Apostasioideae</taxon>
        <taxon>Apostasia</taxon>
    </lineage>
</organism>
<dbReference type="InterPro" id="IPR042086">
    <property type="entry name" value="MeTrfase_capping"/>
</dbReference>
<dbReference type="OrthoDB" id="783690at2759"/>
<sequence>MIAGAVTEHCRRRGFQQPDIQFFLNDLPGNDFNNIFQFLMSFQEQVREVKGDNFVPFYVSGLPGSFHQRLFPDKSVHFFHSSYCQMWLSQVPRGLAQCEKVAPMAREKLYLEQIFRSVDQVFAKEFAVDGIKSGEIVAKYFRATAEPILSRHFDNEVLEELFSRYAKVIGKHLSMCKAKFMSSVLVLKLKG</sequence>
<gene>
    <name evidence="3" type="primary">XMT1</name>
    <name evidence="3" type="ORF">AXF42_Ash008394</name>
</gene>
<dbReference type="EC" id="2.1.1.141" evidence="3"/>
<protein>
    <submittedName>
        <fullName evidence="3">7-methylxanthosine synthase 1</fullName>
        <ecNumber evidence="3">2.1.1.141</ecNumber>
    </submittedName>
</protein>
<dbReference type="SUPFAM" id="SSF53335">
    <property type="entry name" value="S-adenosyl-L-methionine-dependent methyltransferases"/>
    <property type="match status" value="1"/>
</dbReference>
<dbReference type="AlphaFoldDB" id="A0A2I0AXR3"/>
<keyword evidence="3" id="KW-0489">Methyltransferase</keyword>
<evidence type="ECO:0000256" key="1">
    <source>
        <dbReference type="ARBA" id="ARBA00022723"/>
    </source>
</evidence>
<evidence type="ECO:0000313" key="4">
    <source>
        <dbReference type="Proteomes" id="UP000236161"/>
    </source>
</evidence>
<name>A0A2I0AXR3_9ASPA</name>
<accession>A0A2I0AXR3</accession>
<dbReference type="InterPro" id="IPR005299">
    <property type="entry name" value="MeTrfase_7"/>
</dbReference>
<proteinExistence type="predicted"/>
<dbReference type="InterPro" id="IPR029063">
    <property type="entry name" value="SAM-dependent_MTases_sf"/>
</dbReference>
<evidence type="ECO:0000256" key="2">
    <source>
        <dbReference type="ARBA" id="ARBA00022842"/>
    </source>
</evidence>
<keyword evidence="3" id="KW-0808">Transferase</keyword>
<dbReference type="GO" id="GO:0030795">
    <property type="term" value="F:methyl jasmonate methylesterase activity"/>
    <property type="evidence" value="ECO:0007669"/>
    <property type="project" value="UniProtKB-EC"/>
</dbReference>
<keyword evidence="1" id="KW-0479">Metal-binding</keyword>